<evidence type="ECO:0000259" key="7">
    <source>
        <dbReference type="PROSITE" id="PS50157"/>
    </source>
</evidence>
<dbReference type="PROSITE" id="PS50157">
    <property type="entry name" value="ZINC_FINGER_C2H2_2"/>
    <property type="match status" value="4"/>
</dbReference>
<reference evidence="8" key="1">
    <citation type="submission" date="2021-12" db="EMBL/GenBank/DDBJ databases">
        <authorList>
            <person name="King R."/>
        </authorList>
    </citation>
    <scope>NUCLEOTIDE SEQUENCE</scope>
</reference>
<dbReference type="AlphaFoldDB" id="A0A9P0CBR2"/>
<dbReference type="GO" id="GO:0043565">
    <property type="term" value="F:sequence-specific DNA binding"/>
    <property type="evidence" value="ECO:0007669"/>
    <property type="project" value="TreeGrafter"/>
</dbReference>
<gene>
    <name evidence="8" type="ORF">BEMITA_LOCUS3409</name>
</gene>
<dbReference type="GO" id="GO:0000981">
    <property type="term" value="F:DNA-binding transcription factor activity, RNA polymerase II-specific"/>
    <property type="evidence" value="ECO:0007669"/>
    <property type="project" value="TreeGrafter"/>
</dbReference>
<evidence type="ECO:0000256" key="2">
    <source>
        <dbReference type="ARBA" id="ARBA00022737"/>
    </source>
</evidence>
<dbReference type="SMART" id="SM00355">
    <property type="entry name" value="ZnF_C2H2"/>
    <property type="match status" value="4"/>
</dbReference>
<protein>
    <recommendedName>
        <fullName evidence="7">C2H2-type domain-containing protein</fullName>
    </recommendedName>
</protein>
<evidence type="ECO:0000256" key="4">
    <source>
        <dbReference type="ARBA" id="ARBA00022833"/>
    </source>
</evidence>
<evidence type="ECO:0000313" key="9">
    <source>
        <dbReference type="Proteomes" id="UP001152759"/>
    </source>
</evidence>
<feature type="domain" description="C2H2-type" evidence="7">
    <location>
        <begin position="39"/>
        <end position="67"/>
    </location>
</feature>
<dbReference type="PANTHER" id="PTHR24408:SF58">
    <property type="entry name" value="TRANSCRIPTION FACTOR (TFIIIA), PUTATIVE (AFU_ORTHOLOGUE AFUA_1G05150)-RELATED"/>
    <property type="match status" value="1"/>
</dbReference>
<keyword evidence="3 5" id="KW-0863">Zinc-finger</keyword>
<dbReference type="Proteomes" id="UP001152759">
    <property type="component" value="Chromosome 2"/>
</dbReference>
<keyword evidence="4" id="KW-0862">Zinc</keyword>
<dbReference type="PANTHER" id="PTHR24408">
    <property type="entry name" value="ZINC FINGER PROTEIN"/>
    <property type="match status" value="1"/>
</dbReference>
<sequence>MKMPAQFECGFCGKSFSSKTNWRRHEKQKHRELDEGDKFGCPDCGRYFIRKHDLCRHIVARHTDLSKEQHACEVCDKAFARESLLKEHMKVHEDRADGSQKLICHLCCVPFKSKKFLERHIKLHAKKNNSTSSNTSGDLFKTMQLLQPYVHIGKNRKKSSKNVDSASSDEDAASATNECERLTDEENNSGENQNMTGIKPECLGMKTYPIEKFAKQTENDINIEELSPDQYVIDYVKNKMKETEQESHRQQFLLSLLPDVNEMSNSQFRSFRQNVCSLIDTILQPGADPLRQSNEESSSTIS</sequence>
<dbReference type="InterPro" id="IPR036236">
    <property type="entry name" value="Znf_C2H2_sf"/>
</dbReference>
<name>A0A9P0CBR2_BEMTA</name>
<evidence type="ECO:0000256" key="6">
    <source>
        <dbReference type="SAM" id="MobiDB-lite"/>
    </source>
</evidence>
<dbReference type="PROSITE" id="PS00028">
    <property type="entry name" value="ZINC_FINGER_C2H2_1"/>
    <property type="match status" value="4"/>
</dbReference>
<dbReference type="Gene3D" id="3.30.160.60">
    <property type="entry name" value="Classic Zinc Finger"/>
    <property type="match status" value="2"/>
</dbReference>
<dbReference type="KEGG" id="btab:109032885"/>
<feature type="domain" description="C2H2-type" evidence="7">
    <location>
        <begin position="70"/>
        <end position="97"/>
    </location>
</feature>
<accession>A0A9P0CBR2</accession>
<evidence type="ECO:0000256" key="3">
    <source>
        <dbReference type="ARBA" id="ARBA00022771"/>
    </source>
</evidence>
<dbReference type="EMBL" id="OU963863">
    <property type="protein sequence ID" value="CAH0765144.1"/>
    <property type="molecule type" value="Genomic_DNA"/>
</dbReference>
<evidence type="ECO:0000256" key="1">
    <source>
        <dbReference type="ARBA" id="ARBA00022723"/>
    </source>
</evidence>
<dbReference type="Pfam" id="PF00096">
    <property type="entry name" value="zf-C2H2"/>
    <property type="match status" value="2"/>
</dbReference>
<feature type="domain" description="C2H2-type" evidence="7">
    <location>
        <begin position="7"/>
        <end position="35"/>
    </location>
</feature>
<keyword evidence="9" id="KW-1185">Reference proteome</keyword>
<evidence type="ECO:0000256" key="5">
    <source>
        <dbReference type="PROSITE-ProRule" id="PRU00042"/>
    </source>
</evidence>
<organism evidence="8 9">
    <name type="scientific">Bemisia tabaci</name>
    <name type="common">Sweetpotato whitefly</name>
    <name type="synonym">Aleurodes tabaci</name>
    <dbReference type="NCBI Taxonomy" id="7038"/>
    <lineage>
        <taxon>Eukaryota</taxon>
        <taxon>Metazoa</taxon>
        <taxon>Ecdysozoa</taxon>
        <taxon>Arthropoda</taxon>
        <taxon>Hexapoda</taxon>
        <taxon>Insecta</taxon>
        <taxon>Pterygota</taxon>
        <taxon>Neoptera</taxon>
        <taxon>Paraneoptera</taxon>
        <taxon>Hemiptera</taxon>
        <taxon>Sternorrhyncha</taxon>
        <taxon>Aleyrodoidea</taxon>
        <taxon>Aleyrodidae</taxon>
        <taxon>Aleyrodinae</taxon>
        <taxon>Bemisia</taxon>
    </lineage>
</organism>
<dbReference type="GO" id="GO:0008270">
    <property type="term" value="F:zinc ion binding"/>
    <property type="evidence" value="ECO:0007669"/>
    <property type="project" value="UniProtKB-KW"/>
</dbReference>
<proteinExistence type="predicted"/>
<feature type="domain" description="C2H2-type" evidence="7">
    <location>
        <begin position="102"/>
        <end position="129"/>
    </location>
</feature>
<dbReference type="Pfam" id="PF13894">
    <property type="entry name" value="zf-C2H2_4"/>
    <property type="match status" value="1"/>
</dbReference>
<dbReference type="GO" id="GO:0005634">
    <property type="term" value="C:nucleus"/>
    <property type="evidence" value="ECO:0007669"/>
    <property type="project" value="TreeGrafter"/>
</dbReference>
<keyword evidence="1" id="KW-0479">Metal-binding</keyword>
<evidence type="ECO:0000313" key="8">
    <source>
        <dbReference type="EMBL" id="CAH0765144.1"/>
    </source>
</evidence>
<dbReference type="InterPro" id="IPR013087">
    <property type="entry name" value="Znf_C2H2_type"/>
</dbReference>
<dbReference type="SUPFAM" id="SSF57667">
    <property type="entry name" value="beta-beta-alpha zinc fingers"/>
    <property type="match status" value="1"/>
</dbReference>
<keyword evidence="2" id="KW-0677">Repeat</keyword>
<feature type="region of interest" description="Disordered" evidence="6">
    <location>
        <begin position="156"/>
        <end position="198"/>
    </location>
</feature>
<dbReference type="FunFam" id="3.30.160.60:FF:000065">
    <property type="entry name" value="B-cell CLL/lymphoma 6, member B"/>
    <property type="match status" value="1"/>
</dbReference>